<evidence type="ECO:0000313" key="1">
    <source>
        <dbReference type="EMBL" id="QHS90000.1"/>
    </source>
</evidence>
<organism evidence="1">
    <name type="scientific">viral metagenome</name>
    <dbReference type="NCBI Taxonomy" id="1070528"/>
    <lineage>
        <taxon>unclassified sequences</taxon>
        <taxon>metagenomes</taxon>
        <taxon>organismal metagenomes</taxon>
    </lineage>
</organism>
<reference evidence="1" key="1">
    <citation type="journal article" date="2020" name="Nature">
        <title>Giant virus diversity and host interactions through global metagenomics.</title>
        <authorList>
            <person name="Schulz F."/>
            <person name="Roux S."/>
            <person name="Paez-Espino D."/>
            <person name="Jungbluth S."/>
            <person name="Walsh D.A."/>
            <person name="Denef V.J."/>
            <person name="McMahon K.D."/>
            <person name="Konstantinidis K.T."/>
            <person name="Eloe-Fadrosh E.A."/>
            <person name="Kyrpides N.C."/>
            <person name="Woyke T."/>
        </authorList>
    </citation>
    <scope>NUCLEOTIDE SEQUENCE</scope>
    <source>
        <strain evidence="1">GVMAG-M-3300010160-4</strain>
    </source>
</reference>
<dbReference type="EMBL" id="MN739122">
    <property type="protein sequence ID" value="QHS90000.1"/>
    <property type="molecule type" value="Genomic_DNA"/>
</dbReference>
<name>A0A6C0BD75_9ZZZZ</name>
<accession>A0A6C0BD75</accession>
<proteinExistence type="predicted"/>
<dbReference type="AlphaFoldDB" id="A0A6C0BD75"/>
<sequence>MSENSSNTSKTDVLYLPSTNSYSLQSKVFEPYDNNIFDF</sequence>
<protein>
    <submittedName>
        <fullName evidence="1">Uncharacterized protein</fullName>
    </submittedName>
</protein>